<dbReference type="InterPro" id="IPR036866">
    <property type="entry name" value="RibonucZ/Hydroxyglut_hydro"/>
</dbReference>
<reference evidence="2 3" key="1">
    <citation type="submission" date="2019-10" db="EMBL/GenBank/DDBJ databases">
        <title>Streptomyces sp. strain GY16 isolated from leaves of Broussonetia papyrifera.</title>
        <authorList>
            <person name="Mo P."/>
        </authorList>
    </citation>
    <scope>NUCLEOTIDE SEQUENCE [LARGE SCALE GENOMIC DNA]</scope>
    <source>
        <strain evidence="2 3">GY16</strain>
    </source>
</reference>
<dbReference type="KEGG" id="sphv:F9278_12280"/>
<proteinExistence type="predicted"/>
<dbReference type="RefSeq" id="WP_152168357.1">
    <property type="nucleotide sequence ID" value="NZ_CP045096.1"/>
</dbReference>
<dbReference type="AlphaFoldDB" id="A0A5P8K0S9"/>
<organism evidence="2 3">
    <name type="scientific">Streptomyces phaeolivaceus</name>
    <dbReference type="NCBI Taxonomy" id="2653200"/>
    <lineage>
        <taxon>Bacteria</taxon>
        <taxon>Bacillati</taxon>
        <taxon>Actinomycetota</taxon>
        <taxon>Actinomycetes</taxon>
        <taxon>Kitasatosporales</taxon>
        <taxon>Streptomycetaceae</taxon>
        <taxon>Streptomyces</taxon>
    </lineage>
</organism>
<dbReference type="Gene3D" id="3.60.15.10">
    <property type="entry name" value="Ribonuclease Z/Hydroxyacylglutathione hydrolase-like"/>
    <property type="match status" value="1"/>
</dbReference>
<evidence type="ECO:0008006" key="4">
    <source>
        <dbReference type="Google" id="ProtNLM"/>
    </source>
</evidence>
<evidence type="ECO:0000313" key="2">
    <source>
        <dbReference type="EMBL" id="QFQ96865.1"/>
    </source>
</evidence>
<dbReference type="InterPro" id="IPR052159">
    <property type="entry name" value="Competence_DNA_uptake"/>
</dbReference>
<feature type="region of interest" description="Disordered" evidence="1">
    <location>
        <begin position="20"/>
        <end position="44"/>
    </location>
</feature>
<evidence type="ECO:0000313" key="3">
    <source>
        <dbReference type="Proteomes" id="UP000327294"/>
    </source>
</evidence>
<accession>A0A5P8K0S9</accession>
<dbReference type="PANTHER" id="PTHR30619:SF1">
    <property type="entry name" value="RECOMBINATION PROTEIN 2"/>
    <property type="match status" value="1"/>
</dbReference>
<sequence length="391" mass="42871">MLTFDFLDARHGDCFLVRWDAEDPRGPRDERHDERHDERREERHDERVMLVDGGPAGVYRASLQGRLRALTGRNGGGAHRSPDDGTPPHLDVVCLSHVDDDHAGGLVRLFKDMRQAQQDGEAPPYDVDALWFNSVEELVDQRAPGLSASVHPLLEAAASSDAAVTASYNQGRDIRNAATALRLDGNAPFSGPLTEGAEATLHDLDVTVVAPDEGALAELEEKWREAKLRRDPEVISAAYADSSVQNLSSIVLLLRHGGGTALLTGDARGDHVLAGLRALDLVDDAGPLHLDLLKLPHHGSDRNVEPDFFERIRADHYVVSADGVRHHHPGEDTLRWLVESRAPEDEYVVHLTNHIPFAEETLEGLRADRAFEVDVRGPADQALVIPIGGRP</sequence>
<protein>
    <recommendedName>
        <fullName evidence="4">MBL fold metallo-hydrolase</fullName>
    </recommendedName>
</protein>
<dbReference type="EMBL" id="CP045096">
    <property type="protein sequence ID" value="QFQ96865.1"/>
    <property type="molecule type" value="Genomic_DNA"/>
</dbReference>
<dbReference type="SUPFAM" id="SSF56281">
    <property type="entry name" value="Metallo-hydrolase/oxidoreductase"/>
    <property type="match status" value="1"/>
</dbReference>
<evidence type="ECO:0000256" key="1">
    <source>
        <dbReference type="SAM" id="MobiDB-lite"/>
    </source>
</evidence>
<keyword evidence="3" id="KW-1185">Reference proteome</keyword>
<gene>
    <name evidence="2" type="ORF">F9278_12280</name>
</gene>
<dbReference type="Proteomes" id="UP000327294">
    <property type="component" value="Chromosome"/>
</dbReference>
<name>A0A5P8K0S9_9ACTN</name>
<dbReference type="PANTHER" id="PTHR30619">
    <property type="entry name" value="DNA INTERNALIZATION/COMPETENCE PROTEIN COMEC/REC2"/>
    <property type="match status" value="1"/>
</dbReference>